<protein>
    <submittedName>
        <fullName evidence="1">Uncharacterized protein</fullName>
    </submittedName>
</protein>
<evidence type="ECO:0000313" key="2">
    <source>
        <dbReference type="Proteomes" id="UP001152320"/>
    </source>
</evidence>
<dbReference type="Proteomes" id="UP001152320">
    <property type="component" value="Unassembled WGS sequence"/>
</dbReference>
<keyword evidence="2" id="KW-1185">Reference proteome</keyword>
<dbReference type="PANTHER" id="PTHR31025:SF9">
    <property type="entry name" value="SI:DKEY-286J15.1"/>
    <property type="match status" value="1"/>
</dbReference>
<dbReference type="EMBL" id="JAIZAY010001931">
    <property type="protein sequence ID" value="KAJ8017450.1"/>
    <property type="molecule type" value="Genomic_DNA"/>
</dbReference>
<proteinExistence type="predicted"/>
<dbReference type="PANTHER" id="PTHR31025">
    <property type="entry name" value="SI:CH211-196P9.1-RELATED"/>
    <property type="match status" value="1"/>
</dbReference>
<reference evidence="1" key="1">
    <citation type="submission" date="2021-10" db="EMBL/GenBank/DDBJ databases">
        <title>Tropical sea cucumber genome reveals ecological adaptation and Cuvierian tubules defense mechanism.</title>
        <authorList>
            <person name="Chen T."/>
        </authorList>
    </citation>
    <scope>NUCLEOTIDE SEQUENCE</scope>
    <source>
        <strain evidence="1">Nanhai2018</strain>
        <tissue evidence="1">Muscle</tissue>
    </source>
</reference>
<name>A0A9Q1B947_HOLLE</name>
<gene>
    <name evidence="1" type="ORF">HOLleu_45135</name>
</gene>
<comment type="caution">
    <text evidence="1">The sequence shown here is derived from an EMBL/GenBank/DDBJ whole genome shotgun (WGS) entry which is preliminary data.</text>
</comment>
<organism evidence="1 2">
    <name type="scientific">Holothuria leucospilota</name>
    <name type="common">Black long sea cucumber</name>
    <name type="synonym">Mertensiothuria leucospilota</name>
    <dbReference type="NCBI Taxonomy" id="206669"/>
    <lineage>
        <taxon>Eukaryota</taxon>
        <taxon>Metazoa</taxon>
        <taxon>Echinodermata</taxon>
        <taxon>Eleutherozoa</taxon>
        <taxon>Echinozoa</taxon>
        <taxon>Holothuroidea</taxon>
        <taxon>Aspidochirotacea</taxon>
        <taxon>Aspidochirotida</taxon>
        <taxon>Holothuriidae</taxon>
        <taxon>Holothuria</taxon>
    </lineage>
</organism>
<dbReference type="OrthoDB" id="10066002at2759"/>
<sequence>MAKSIVAEFPSLDNEDKDGYEVWFTPGSGKHDASGFLENRLRNIRKRHAQKVESESTVPEKSRLISTVDLDLSTEELQEADLAAMVTWLKFHTTPQHQVQEMMEKTAKYRLSKIRRAEHSISSILEEYPRILDTDGMIEQDFRMIFPEVADSLYMKWAKICNAIITFAEKQLKWRDLLNFTGTLETGNHINLGSNIHRSHQSYKNMGVMLKF</sequence>
<dbReference type="AlphaFoldDB" id="A0A9Q1B947"/>
<evidence type="ECO:0000313" key="1">
    <source>
        <dbReference type="EMBL" id="KAJ8017450.1"/>
    </source>
</evidence>
<accession>A0A9Q1B947</accession>